<feature type="DNA-binding region" description="H-T-H motif" evidence="2">
    <location>
        <begin position="36"/>
        <end position="55"/>
    </location>
</feature>
<dbReference type="Gene3D" id="1.10.10.60">
    <property type="entry name" value="Homeodomain-like"/>
    <property type="match status" value="1"/>
</dbReference>
<dbReference type="STRING" id="759851.SAMN04244570_2225"/>
<gene>
    <name evidence="4" type="ORF">HMPREF9372_1756</name>
</gene>
<dbReference type="Gene3D" id="1.10.357.10">
    <property type="entry name" value="Tetracycline Repressor, domain 2"/>
    <property type="match status" value="1"/>
</dbReference>
<name>F9DSH6_9BACL</name>
<comment type="caution">
    <text evidence="4">The sequence shown here is derived from an EMBL/GenBank/DDBJ whole genome shotgun (WGS) entry which is preliminary data.</text>
</comment>
<proteinExistence type="predicted"/>
<evidence type="ECO:0000313" key="5">
    <source>
        <dbReference type="Proteomes" id="UP000005316"/>
    </source>
</evidence>
<dbReference type="PANTHER" id="PTHR43479">
    <property type="entry name" value="ACREF/ENVCD OPERON REPRESSOR-RELATED"/>
    <property type="match status" value="1"/>
</dbReference>
<dbReference type="Proteomes" id="UP000005316">
    <property type="component" value="Unassembled WGS sequence"/>
</dbReference>
<dbReference type="InterPro" id="IPR050624">
    <property type="entry name" value="HTH-type_Tx_Regulator"/>
</dbReference>
<sequence length="290" mass="33927">MSTKNLRSDQILMTKKQLIMEKAIELFAEKGFDATSVQQITDECGISKGAFYLTFKSKDELILALIDYFMMQFTSDIDYVVKNTKNKEDLLYKFYYTIFNSFSKHADFAKILIKEQIRSFNEEFLQKSHIYDQAMDKIILSMVERLYGDEIHQTKHDVMYCVKGFMKTYAELFLFHNLPLDLDLLARSLVEKTNVLARNITIPFISTELVQLLHQSKGKEATKDQILELIEQNINEIEESIEKESLILLKQQLIEPALSPAIVKGLLENIRNHTQCKWTSYLLRDYFEVL</sequence>
<protein>
    <submittedName>
        <fullName evidence="4">TetR family transcriptional regulator</fullName>
    </submittedName>
</protein>
<accession>F9DSH6</accession>
<dbReference type="PRINTS" id="PR00455">
    <property type="entry name" value="HTHTETR"/>
</dbReference>
<dbReference type="Pfam" id="PF00440">
    <property type="entry name" value="TetR_N"/>
    <property type="match status" value="1"/>
</dbReference>
<reference evidence="4 5" key="1">
    <citation type="submission" date="2011-04" db="EMBL/GenBank/DDBJ databases">
        <authorList>
            <person name="Muzny D."/>
            <person name="Qin X."/>
            <person name="Deng J."/>
            <person name="Jiang H."/>
            <person name="Liu Y."/>
            <person name="Qu J."/>
            <person name="Song X.-Z."/>
            <person name="Zhang L."/>
            <person name="Thornton R."/>
            <person name="Coyle M."/>
            <person name="Francisco L."/>
            <person name="Jackson L."/>
            <person name="Javaid M."/>
            <person name="Korchina V."/>
            <person name="Kovar C."/>
            <person name="Mata R."/>
            <person name="Mathew T."/>
            <person name="Ngo R."/>
            <person name="Nguyen L."/>
            <person name="Nguyen N."/>
            <person name="Okwuonu G."/>
            <person name="Ongeri F."/>
            <person name="Pham C."/>
            <person name="Simmons D."/>
            <person name="Wilczek-Boney K."/>
            <person name="Hale W."/>
            <person name="Jakkamsetti A."/>
            <person name="Pham P."/>
            <person name="Ruth R."/>
            <person name="San Lucas F."/>
            <person name="Warren J."/>
            <person name="Zhang J."/>
            <person name="Zhao Z."/>
            <person name="Zhou C."/>
            <person name="Zhu D."/>
            <person name="Lee S."/>
            <person name="Bess C."/>
            <person name="Blankenburg K."/>
            <person name="Forbes L."/>
            <person name="Fu Q."/>
            <person name="Gubbala S."/>
            <person name="Hirani K."/>
            <person name="Jayaseelan J.C."/>
            <person name="Lara F."/>
            <person name="Munidasa M."/>
            <person name="Palculict T."/>
            <person name="Patil S."/>
            <person name="Pu L.-L."/>
            <person name="Saada N."/>
            <person name="Tang L."/>
            <person name="Weissenberger G."/>
            <person name="Zhu Y."/>
            <person name="Hemphill L."/>
            <person name="Shang Y."/>
            <person name="Youmans B."/>
            <person name="Ayvaz T."/>
            <person name="Ross M."/>
            <person name="Santibanez J."/>
            <person name="Aqrawi P."/>
            <person name="Gross S."/>
            <person name="Joshi V."/>
            <person name="Fowler G."/>
            <person name="Nazareth L."/>
            <person name="Reid J."/>
            <person name="Worley K."/>
            <person name="Petrosino J."/>
            <person name="Highlander S."/>
            <person name="Gibbs R."/>
        </authorList>
    </citation>
    <scope>NUCLEOTIDE SEQUENCE [LARGE SCALE GENOMIC DNA]</scope>
    <source>
        <strain evidence="4 5">2681</strain>
    </source>
</reference>
<dbReference type="PROSITE" id="PS50977">
    <property type="entry name" value="HTH_TETR_2"/>
    <property type="match status" value="1"/>
</dbReference>
<dbReference type="HOGENOM" id="CLU_063824_1_1_9"/>
<organism evidence="4 5">
    <name type="scientific">Sporosarcina newyorkensis 2681</name>
    <dbReference type="NCBI Taxonomy" id="1027292"/>
    <lineage>
        <taxon>Bacteria</taxon>
        <taxon>Bacillati</taxon>
        <taxon>Bacillota</taxon>
        <taxon>Bacilli</taxon>
        <taxon>Bacillales</taxon>
        <taxon>Caryophanaceae</taxon>
        <taxon>Sporosarcina</taxon>
    </lineage>
</organism>
<dbReference type="SUPFAM" id="SSF46689">
    <property type="entry name" value="Homeodomain-like"/>
    <property type="match status" value="1"/>
</dbReference>
<dbReference type="EMBL" id="AFPZ01000047">
    <property type="protein sequence ID" value="EGQ26313.1"/>
    <property type="molecule type" value="Genomic_DNA"/>
</dbReference>
<evidence type="ECO:0000256" key="1">
    <source>
        <dbReference type="ARBA" id="ARBA00023125"/>
    </source>
</evidence>
<dbReference type="InterPro" id="IPR009057">
    <property type="entry name" value="Homeodomain-like_sf"/>
</dbReference>
<dbReference type="InterPro" id="IPR001647">
    <property type="entry name" value="HTH_TetR"/>
</dbReference>
<evidence type="ECO:0000256" key="2">
    <source>
        <dbReference type="PROSITE-ProRule" id="PRU00335"/>
    </source>
</evidence>
<evidence type="ECO:0000313" key="4">
    <source>
        <dbReference type="EMBL" id="EGQ26313.1"/>
    </source>
</evidence>
<dbReference type="AlphaFoldDB" id="F9DSH6"/>
<dbReference type="GO" id="GO:0003677">
    <property type="term" value="F:DNA binding"/>
    <property type="evidence" value="ECO:0007669"/>
    <property type="project" value="UniProtKB-UniRule"/>
</dbReference>
<dbReference type="eggNOG" id="COG1309">
    <property type="taxonomic scope" value="Bacteria"/>
</dbReference>
<dbReference type="PANTHER" id="PTHR43479:SF22">
    <property type="entry name" value="TRANSCRIPTIONAL REGULATOR, TETR FAMILY"/>
    <property type="match status" value="1"/>
</dbReference>
<keyword evidence="1 2" id="KW-0238">DNA-binding</keyword>
<evidence type="ECO:0000259" key="3">
    <source>
        <dbReference type="PROSITE" id="PS50977"/>
    </source>
</evidence>
<feature type="domain" description="HTH tetR-type" evidence="3">
    <location>
        <begin position="13"/>
        <end position="73"/>
    </location>
</feature>